<evidence type="ECO:0000313" key="3">
    <source>
        <dbReference type="Proteomes" id="UP000467700"/>
    </source>
</evidence>
<feature type="domain" description="Reverse transcriptase" evidence="1">
    <location>
        <begin position="245"/>
        <end position="492"/>
    </location>
</feature>
<dbReference type="InterPro" id="IPR000477">
    <property type="entry name" value="RT_dom"/>
</dbReference>
<dbReference type="PANTHER" id="PTHR33481:SF1">
    <property type="entry name" value="ENDONUCLEASE_EXONUCLEASE_PHOSPHATASE DOMAIN-CONTAINING PROTEIN-RELATED"/>
    <property type="match status" value="1"/>
</dbReference>
<evidence type="ECO:0000313" key="2">
    <source>
        <dbReference type="EMBL" id="CAA7264640.1"/>
    </source>
</evidence>
<accession>A0A8S0WC40</accession>
<comment type="caution">
    <text evidence="2">The sequence shown here is derived from an EMBL/GenBank/DDBJ whole genome shotgun (WGS) entry which is preliminary data.</text>
</comment>
<name>A0A8S0WC40_CYCAE</name>
<organism evidence="2 3">
    <name type="scientific">Cyclocybe aegerita</name>
    <name type="common">Black poplar mushroom</name>
    <name type="synonym">Agrocybe aegerita</name>
    <dbReference type="NCBI Taxonomy" id="1973307"/>
    <lineage>
        <taxon>Eukaryota</taxon>
        <taxon>Fungi</taxon>
        <taxon>Dikarya</taxon>
        <taxon>Basidiomycota</taxon>
        <taxon>Agaricomycotina</taxon>
        <taxon>Agaricomycetes</taxon>
        <taxon>Agaricomycetidae</taxon>
        <taxon>Agaricales</taxon>
        <taxon>Agaricineae</taxon>
        <taxon>Bolbitiaceae</taxon>
        <taxon>Cyclocybe</taxon>
    </lineage>
</organism>
<dbReference type="AlphaFoldDB" id="A0A8S0WC40"/>
<dbReference type="EMBL" id="CACVBS010000046">
    <property type="protein sequence ID" value="CAA7264640.1"/>
    <property type="molecule type" value="Genomic_DNA"/>
</dbReference>
<protein>
    <recommendedName>
        <fullName evidence="1">Reverse transcriptase domain-containing protein</fullName>
    </recommendedName>
</protein>
<dbReference type="OrthoDB" id="412006at2759"/>
<reference evidence="2 3" key="1">
    <citation type="submission" date="2020-01" db="EMBL/GenBank/DDBJ databases">
        <authorList>
            <person name="Gupta K D."/>
        </authorList>
    </citation>
    <scope>NUCLEOTIDE SEQUENCE [LARGE SCALE GENOMIC DNA]</scope>
</reference>
<gene>
    <name evidence="2" type="ORF">AAE3_LOCUS7273</name>
</gene>
<sequence>MPRLEHDLQGLSDHIPICTDLDIGPELPRSGQWTIKPGSEAEKSFISDILWDLVAIPVAAPATKEGVEALADAIVTAFSDAWLAHLTESKPTTRSKSWWTDECSEIFGVYQLSHSRADYNKFKKVCKDTKRDFFDEHIPEIATSRKRLWDLMEWVKQHKLPPCEAICNSDQPCHDMDDLWDTLHDELPDEPVCEWADFSEHELLSALKGCSNSSAPGLDHVTWVHLKELLKDKHVLALFIVLANTCLWVGHWPRIFKELLSVIILKPNKPSYAVPKAFRPIVLITFGKLIKKMIANRIQFDAVKHDIFHPNQLGGIRQQSTEDAGLILTHLVRAGWVKGLQTSALAFDIAQFFPSINHEMFMAVLCKQGFSPILVEFFTSYLVSWSTVYCWNTFQSNSRSADVGVGQGSALSPVISGLLIAPVMKLFYIKAAPLSMTLLLFVDDRTILAHSKQLDDNNVGLHKAYKIIYLLFVAFTLVLEHDKTKLFHFSRG</sequence>
<dbReference type="Proteomes" id="UP000467700">
    <property type="component" value="Unassembled WGS sequence"/>
</dbReference>
<dbReference type="Pfam" id="PF00078">
    <property type="entry name" value="RVT_1"/>
    <property type="match status" value="1"/>
</dbReference>
<evidence type="ECO:0000259" key="1">
    <source>
        <dbReference type="PROSITE" id="PS50878"/>
    </source>
</evidence>
<proteinExistence type="predicted"/>
<dbReference type="PROSITE" id="PS50878">
    <property type="entry name" value="RT_POL"/>
    <property type="match status" value="1"/>
</dbReference>
<keyword evidence="3" id="KW-1185">Reference proteome</keyword>
<dbReference type="PANTHER" id="PTHR33481">
    <property type="entry name" value="REVERSE TRANSCRIPTASE"/>
    <property type="match status" value="1"/>
</dbReference>